<sequence length="149" mass="16598">MTEVLFYHLQQQPLETLLPGLLEKSLERGWRVVVEAGSVERCEALDALLWTYGEDSFLPHGLWRDPDAAQHPVLITPEPGNPNGANVRFLVAGASAGDLSGYVRVVLMFDGNDPDALDAARASWKRVKAEGHDATYWQQSEQGRWQKKA</sequence>
<proteinExistence type="predicted"/>
<dbReference type="EC" id="2.7.7.7" evidence="1"/>
<dbReference type="PANTHER" id="PTHR38767">
    <property type="entry name" value="DNA POLYMERASE III SUBUNIT CHI"/>
    <property type="match status" value="1"/>
</dbReference>
<dbReference type="Gene3D" id="3.40.50.10110">
    <property type="entry name" value="DNA polymerase III subunit chi"/>
    <property type="match status" value="1"/>
</dbReference>
<comment type="caution">
    <text evidence="1">The sequence shown here is derived from an EMBL/GenBank/DDBJ whole genome shotgun (WGS) entry which is preliminary data.</text>
</comment>
<dbReference type="NCBIfam" id="NF004347">
    <property type="entry name" value="PRK05728.1-4"/>
    <property type="match status" value="1"/>
</dbReference>
<reference evidence="1 2" key="1">
    <citation type="submission" date="2024-06" db="EMBL/GenBank/DDBJ databases">
        <title>Sorghum-associated microbial communities from plants grown in Nebraska, USA.</title>
        <authorList>
            <person name="Schachtman D."/>
        </authorList>
    </citation>
    <scope>NUCLEOTIDE SEQUENCE [LARGE SCALE GENOMIC DNA]</scope>
    <source>
        <strain evidence="1 2">3207</strain>
    </source>
</reference>
<dbReference type="InterPro" id="IPR007459">
    <property type="entry name" value="DNA_pol3_chi"/>
</dbReference>
<keyword evidence="2" id="KW-1185">Reference proteome</keyword>
<evidence type="ECO:0000313" key="1">
    <source>
        <dbReference type="EMBL" id="MET4632468.1"/>
    </source>
</evidence>
<dbReference type="RefSeq" id="WP_354548310.1">
    <property type="nucleotide sequence ID" value="NZ_JBEPSM010000001.1"/>
</dbReference>
<protein>
    <submittedName>
        <fullName evidence="1">DNA polymerase-3 subunit chi</fullName>
        <ecNumber evidence="1">2.7.7.7</ecNumber>
    </submittedName>
</protein>
<gene>
    <name evidence="1" type="ORF">ABIE08_000381</name>
</gene>
<evidence type="ECO:0000313" key="2">
    <source>
        <dbReference type="Proteomes" id="UP001549321"/>
    </source>
</evidence>
<dbReference type="InterPro" id="IPR036768">
    <property type="entry name" value="PolIII_chi_sf"/>
</dbReference>
<dbReference type="Pfam" id="PF04364">
    <property type="entry name" value="DNA_pol3_chi"/>
    <property type="match status" value="1"/>
</dbReference>
<dbReference type="PANTHER" id="PTHR38767:SF1">
    <property type="entry name" value="DNA POLYMERASE III SUBUNIT CHI"/>
    <property type="match status" value="1"/>
</dbReference>
<accession>A0ABV2QUC5</accession>
<organism evidence="1 2">
    <name type="scientific">Kaistia defluvii</name>
    <dbReference type="NCBI Taxonomy" id="410841"/>
    <lineage>
        <taxon>Bacteria</taxon>
        <taxon>Pseudomonadati</taxon>
        <taxon>Pseudomonadota</taxon>
        <taxon>Alphaproteobacteria</taxon>
        <taxon>Hyphomicrobiales</taxon>
        <taxon>Kaistiaceae</taxon>
        <taxon>Kaistia</taxon>
    </lineage>
</organism>
<keyword evidence="1" id="KW-0808">Transferase</keyword>
<keyword evidence="1" id="KW-0548">Nucleotidyltransferase</keyword>
<dbReference type="Proteomes" id="UP001549321">
    <property type="component" value="Unassembled WGS sequence"/>
</dbReference>
<dbReference type="EMBL" id="JBEPSM010000001">
    <property type="protein sequence ID" value="MET4632468.1"/>
    <property type="molecule type" value="Genomic_DNA"/>
</dbReference>
<name>A0ABV2QUC5_9HYPH</name>
<dbReference type="GO" id="GO:0003887">
    <property type="term" value="F:DNA-directed DNA polymerase activity"/>
    <property type="evidence" value="ECO:0007669"/>
    <property type="project" value="UniProtKB-EC"/>
</dbReference>
<dbReference type="SUPFAM" id="SSF102400">
    <property type="entry name" value="DNA polymerase III chi subunit"/>
    <property type="match status" value="1"/>
</dbReference>